<proteinExistence type="predicted"/>
<protein>
    <submittedName>
        <fullName evidence="2">Uncharacterized protein</fullName>
    </submittedName>
</protein>
<dbReference type="EMBL" id="JANPWB010000004">
    <property type="protein sequence ID" value="KAJ1192982.1"/>
    <property type="molecule type" value="Genomic_DNA"/>
</dbReference>
<keyword evidence="3" id="KW-1185">Reference proteome</keyword>
<evidence type="ECO:0000313" key="3">
    <source>
        <dbReference type="Proteomes" id="UP001066276"/>
    </source>
</evidence>
<accession>A0AAV7UV57</accession>
<organism evidence="2 3">
    <name type="scientific">Pleurodeles waltl</name>
    <name type="common">Iberian ribbed newt</name>
    <dbReference type="NCBI Taxonomy" id="8319"/>
    <lineage>
        <taxon>Eukaryota</taxon>
        <taxon>Metazoa</taxon>
        <taxon>Chordata</taxon>
        <taxon>Craniata</taxon>
        <taxon>Vertebrata</taxon>
        <taxon>Euteleostomi</taxon>
        <taxon>Amphibia</taxon>
        <taxon>Batrachia</taxon>
        <taxon>Caudata</taxon>
        <taxon>Salamandroidea</taxon>
        <taxon>Salamandridae</taxon>
        <taxon>Pleurodelinae</taxon>
        <taxon>Pleurodeles</taxon>
    </lineage>
</organism>
<feature type="region of interest" description="Disordered" evidence="1">
    <location>
        <begin position="122"/>
        <end position="144"/>
    </location>
</feature>
<comment type="caution">
    <text evidence="2">The sequence shown here is derived from an EMBL/GenBank/DDBJ whole genome shotgun (WGS) entry which is preliminary data.</text>
</comment>
<reference evidence="2" key="1">
    <citation type="journal article" date="2022" name="bioRxiv">
        <title>Sequencing and chromosome-scale assembly of the giantPleurodeles waltlgenome.</title>
        <authorList>
            <person name="Brown T."/>
            <person name="Elewa A."/>
            <person name="Iarovenko S."/>
            <person name="Subramanian E."/>
            <person name="Araus A.J."/>
            <person name="Petzold A."/>
            <person name="Susuki M."/>
            <person name="Suzuki K.-i.T."/>
            <person name="Hayashi T."/>
            <person name="Toyoda A."/>
            <person name="Oliveira C."/>
            <person name="Osipova E."/>
            <person name="Leigh N.D."/>
            <person name="Simon A."/>
            <person name="Yun M.H."/>
        </authorList>
    </citation>
    <scope>NUCLEOTIDE SEQUENCE</scope>
    <source>
        <strain evidence="2">20211129_DDA</strain>
        <tissue evidence="2">Liver</tissue>
    </source>
</reference>
<feature type="compositionally biased region" description="Basic and acidic residues" evidence="1">
    <location>
        <begin position="46"/>
        <end position="63"/>
    </location>
</feature>
<dbReference type="AlphaFoldDB" id="A0AAV7UV57"/>
<feature type="region of interest" description="Disordered" evidence="1">
    <location>
        <begin position="1"/>
        <end position="22"/>
    </location>
</feature>
<name>A0AAV7UV57_PLEWA</name>
<evidence type="ECO:0000256" key="1">
    <source>
        <dbReference type="SAM" id="MobiDB-lite"/>
    </source>
</evidence>
<feature type="region of interest" description="Disordered" evidence="1">
    <location>
        <begin position="34"/>
        <end position="101"/>
    </location>
</feature>
<dbReference type="Proteomes" id="UP001066276">
    <property type="component" value="Chromosome 2_2"/>
</dbReference>
<feature type="compositionally biased region" description="Low complexity" evidence="1">
    <location>
        <begin position="127"/>
        <end position="137"/>
    </location>
</feature>
<gene>
    <name evidence="2" type="ORF">NDU88_002288</name>
</gene>
<evidence type="ECO:0000313" key="2">
    <source>
        <dbReference type="EMBL" id="KAJ1192982.1"/>
    </source>
</evidence>
<sequence length="162" mass="17690">MGSAICDRQTKVGVPEPACLPSTPLIFPTEQARSMGRNLKWRPRRQRGDDPHNLPRLECEKTGRPSRSTNLETKMRPTSRDSIPNPGGTNDTNHTLKKKAGPTLQQALEGQNAAIQSAFSIQERNSSSRGMASSMDSTTALDSDGSLTLFPVITLRTARDLC</sequence>